<reference evidence="2" key="1">
    <citation type="submission" date="2016-10" db="EMBL/GenBank/DDBJ databases">
        <authorList>
            <person name="Varghese N."/>
            <person name="Submissions S."/>
        </authorList>
    </citation>
    <scope>NUCLEOTIDE SEQUENCE [LARGE SCALE GENOMIC DNA]</scope>
    <source>
        <strain evidence="2">CGMCC 1.6963</strain>
    </source>
</reference>
<sequence length="197" mass="21890">MDEDELLDTQWTPEAQQAYEKRAEELIEAIRNHVAANITRTGRQKELGPYFESAETLVTVARAFENAEFNWCGSFPLGLGIEDDLESDDGDEEEVPEGRMLSVFRRWDLNILDDAAVIAAGRAAYLRAWPDDTEEDAALRVQDVEMAAGEIIHADGIDALSSTEGLQAVRGATTILQHDAEDYETFDANPWGVVNDD</sequence>
<gene>
    <name evidence="1" type="ORF">SAMN05216199_2932</name>
</gene>
<evidence type="ECO:0000313" key="1">
    <source>
        <dbReference type="EMBL" id="SES33562.1"/>
    </source>
</evidence>
<protein>
    <submittedName>
        <fullName evidence="1">Uncharacterized protein</fullName>
    </submittedName>
</protein>
<accession>A0A1H9WHY4</accession>
<dbReference type="OrthoDB" id="5147858at2"/>
<dbReference type="EMBL" id="FOHB01000005">
    <property type="protein sequence ID" value="SES33562.1"/>
    <property type="molecule type" value="Genomic_DNA"/>
</dbReference>
<evidence type="ECO:0000313" key="2">
    <source>
        <dbReference type="Proteomes" id="UP000199019"/>
    </source>
</evidence>
<dbReference type="RefSeq" id="WP_091759502.1">
    <property type="nucleotide sequence ID" value="NZ_FOHB01000005.1"/>
</dbReference>
<keyword evidence="2" id="KW-1185">Reference proteome</keyword>
<dbReference type="AlphaFoldDB" id="A0A1H9WHY4"/>
<name>A0A1H9WHY4_9MICO</name>
<organism evidence="1 2">
    <name type="scientific">Pedococcus cremeus</name>
    <dbReference type="NCBI Taxonomy" id="587636"/>
    <lineage>
        <taxon>Bacteria</taxon>
        <taxon>Bacillati</taxon>
        <taxon>Actinomycetota</taxon>
        <taxon>Actinomycetes</taxon>
        <taxon>Micrococcales</taxon>
        <taxon>Intrasporangiaceae</taxon>
        <taxon>Pedococcus</taxon>
    </lineage>
</organism>
<proteinExistence type="predicted"/>
<dbReference type="Proteomes" id="UP000199019">
    <property type="component" value="Unassembled WGS sequence"/>
</dbReference>